<dbReference type="PANTHER" id="PTHR34512">
    <property type="entry name" value="CELL SURFACE PROTEIN"/>
    <property type="match status" value="1"/>
</dbReference>
<protein>
    <recommendedName>
        <fullName evidence="1">Pyrrolo-quinoline quinone repeat domain-containing protein</fullName>
    </recommendedName>
</protein>
<feature type="non-terminal residue" evidence="2">
    <location>
        <position position="238"/>
    </location>
</feature>
<dbReference type="Pfam" id="PF13360">
    <property type="entry name" value="PQQ_2"/>
    <property type="match status" value="1"/>
</dbReference>
<dbReference type="InterPro" id="IPR011047">
    <property type="entry name" value="Quinoprotein_ADH-like_sf"/>
</dbReference>
<dbReference type="SMART" id="SM00564">
    <property type="entry name" value="PQQ"/>
    <property type="match status" value="3"/>
</dbReference>
<evidence type="ECO:0000313" key="2">
    <source>
        <dbReference type="EMBL" id="SVE35966.1"/>
    </source>
</evidence>
<feature type="non-terminal residue" evidence="2">
    <location>
        <position position="1"/>
    </location>
</feature>
<accession>A0A383CUE4</accession>
<dbReference type="PANTHER" id="PTHR34512:SF30">
    <property type="entry name" value="OUTER MEMBRANE PROTEIN ASSEMBLY FACTOR BAMB"/>
    <property type="match status" value="1"/>
</dbReference>
<dbReference type="InterPro" id="IPR002372">
    <property type="entry name" value="PQQ_rpt_dom"/>
</dbReference>
<sequence>CFHVQTGEKVWEHKFNVFHTTIPFNRVGWASPAGDPETGNVYVHGVQGMFYCFSPEGEILWSHSLTEEFGRISGYGGRTHTPFIDGNLVVISYLNSSWGDQVATRHRYFAFNKNTGDLVWVSTPSGPPKDTTYSVPVVVTIYNVATHNNRRLLVAGNADGAIYAMDMLTGKKVWGFKLSKRGINVSVVADGHLVYAAHSEENIDNTSMGRVVCIDGRGTGDVTGTHEVWRFDGCQVGY</sequence>
<feature type="domain" description="Pyrrolo-quinoline quinone repeat" evidence="1">
    <location>
        <begin position="4"/>
        <end position="217"/>
    </location>
</feature>
<name>A0A383CUE4_9ZZZZ</name>
<organism evidence="2">
    <name type="scientific">marine metagenome</name>
    <dbReference type="NCBI Taxonomy" id="408172"/>
    <lineage>
        <taxon>unclassified sequences</taxon>
        <taxon>metagenomes</taxon>
        <taxon>ecological metagenomes</taxon>
    </lineage>
</organism>
<dbReference type="AlphaFoldDB" id="A0A383CUE4"/>
<proteinExistence type="predicted"/>
<dbReference type="InterPro" id="IPR018391">
    <property type="entry name" value="PQQ_b-propeller_rpt"/>
</dbReference>
<dbReference type="SUPFAM" id="SSF50998">
    <property type="entry name" value="Quinoprotein alcohol dehydrogenase-like"/>
    <property type="match status" value="1"/>
</dbReference>
<gene>
    <name evidence="2" type="ORF">METZ01_LOCUS488820</name>
</gene>
<dbReference type="InterPro" id="IPR015943">
    <property type="entry name" value="WD40/YVTN_repeat-like_dom_sf"/>
</dbReference>
<evidence type="ECO:0000259" key="1">
    <source>
        <dbReference type="Pfam" id="PF13360"/>
    </source>
</evidence>
<dbReference type="EMBL" id="UINC01211881">
    <property type="protein sequence ID" value="SVE35966.1"/>
    <property type="molecule type" value="Genomic_DNA"/>
</dbReference>
<dbReference type="Gene3D" id="2.130.10.10">
    <property type="entry name" value="YVTN repeat-like/Quinoprotein amine dehydrogenase"/>
    <property type="match status" value="1"/>
</dbReference>
<reference evidence="2" key="1">
    <citation type="submission" date="2018-05" db="EMBL/GenBank/DDBJ databases">
        <authorList>
            <person name="Lanie J.A."/>
            <person name="Ng W.-L."/>
            <person name="Kazmierczak K.M."/>
            <person name="Andrzejewski T.M."/>
            <person name="Davidsen T.M."/>
            <person name="Wayne K.J."/>
            <person name="Tettelin H."/>
            <person name="Glass J.I."/>
            <person name="Rusch D."/>
            <person name="Podicherti R."/>
            <person name="Tsui H.-C.T."/>
            <person name="Winkler M.E."/>
        </authorList>
    </citation>
    <scope>NUCLEOTIDE SEQUENCE</scope>
</reference>